<dbReference type="EMBL" id="CAJOBR010003214">
    <property type="protein sequence ID" value="CAF4728657.1"/>
    <property type="molecule type" value="Genomic_DNA"/>
</dbReference>
<dbReference type="Gene3D" id="1.10.10.1450">
    <property type="match status" value="1"/>
</dbReference>
<feature type="domain" description="Mos1 transposase HTH" evidence="1">
    <location>
        <begin position="13"/>
        <end position="62"/>
    </location>
</feature>
<dbReference type="GO" id="GO:0044547">
    <property type="term" value="F:DNA topoisomerase binding"/>
    <property type="evidence" value="ECO:0007669"/>
    <property type="project" value="TreeGrafter"/>
</dbReference>
<dbReference type="PANTHER" id="PTHR46060:SF2">
    <property type="entry name" value="HISTONE-LYSINE N-METHYLTRANSFERASE SETMAR"/>
    <property type="match status" value="1"/>
</dbReference>
<organism evidence="2 3">
    <name type="scientific">Rotaria socialis</name>
    <dbReference type="NCBI Taxonomy" id="392032"/>
    <lineage>
        <taxon>Eukaryota</taxon>
        <taxon>Metazoa</taxon>
        <taxon>Spiralia</taxon>
        <taxon>Gnathifera</taxon>
        <taxon>Rotifera</taxon>
        <taxon>Eurotatoria</taxon>
        <taxon>Bdelloidea</taxon>
        <taxon>Philodinida</taxon>
        <taxon>Philodinidae</taxon>
        <taxon>Rotaria</taxon>
    </lineage>
</organism>
<dbReference type="GO" id="GO:0031297">
    <property type="term" value="P:replication fork processing"/>
    <property type="evidence" value="ECO:0007669"/>
    <property type="project" value="TreeGrafter"/>
</dbReference>
<dbReference type="Gene3D" id="1.10.10.10">
    <property type="entry name" value="Winged helix-like DNA-binding domain superfamily/Winged helix DNA-binding domain"/>
    <property type="match status" value="1"/>
</dbReference>
<dbReference type="GO" id="GO:0035861">
    <property type="term" value="C:site of double-strand break"/>
    <property type="evidence" value="ECO:0007669"/>
    <property type="project" value="TreeGrafter"/>
</dbReference>
<dbReference type="GO" id="GO:0003690">
    <property type="term" value="F:double-stranded DNA binding"/>
    <property type="evidence" value="ECO:0007669"/>
    <property type="project" value="TreeGrafter"/>
</dbReference>
<dbReference type="InterPro" id="IPR036388">
    <property type="entry name" value="WH-like_DNA-bd_sf"/>
</dbReference>
<dbReference type="InterPro" id="IPR001888">
    <property type="entry name" value="Transposase_1"/>
</dbReference>
<protein>
    <recommendedName>
        <fullName evidence="1">Mos1 transposase HTH domain-containing protein</fullName>
    </recommendedName>
</protein>
<evidence type="ECO:0000313" key="2">
    <source>
        <dbReference type="EMBL" id="CAF4728657.1"/>
    </source>
</evidence>
<dbReference type="GO" id="GO:0005634">
    <property type="term" value="C:nucleus"/>
    <property type="evidence" value="ECO:0007669"/>
    <property type="project" value="TreeGrafter"/>
</dbReference>
<comment type="caution">
    <text evidence="2">The sequence shown here is derived from an EMBL/GenBank/DDBJ whole genome shotgun (WGS) entry which is preliminary data.</text>
</comment>
<dbReference type="GO" id="GO:0046975">
    <property type="term" value="F:histone H3K36 methyltransferase activity"/>
    <property type="evidence" value="ECO:0007669"/>
    <property type="project" value="TreeGrafter"/>
</dbReference>
<proteinExistence type="predicted"/>
<dbReference type="InterPro" id="IPR036397">
    <property type="entry name" value="RNaseH_sf"/>
</dbReference>
<dbReference type="Pfam" id="PF17906">
    <property type="entry name" value="HTH_48"/>
    <property type="match status" value="1"/>
</dbReference>
<dbReference type="GO" id="GO:0042800">
    <property type="term" value="F:histone H3K4 methyltransferase activity"/>
    <property type="evidence" value="ECO:0007669"/>
    <property type="project" value="TreeGrafter"/>
</dbReference>
<dbReference type="InterPro" id="IPR052709">
    <property type="entry name" value="Transposase-MT_Hybrid"/>
</dbReference>
<evidence type="ECO:0000313" key="3">
    <source>
        <dbReference type="Proteomes" id="UP000663848"/>
    </source>
</evidence>
<dbReference type="GO" id="GO:0000793">
    <property type="term" value="C:condensed chromosome"/>
    <property type="evidence" value="ECO:0007669"/>
    <property type="project" value="TreeGrafter"/>
</dbReference>
<dbReference type="GO" id="GO:0000729">
    <property type="term" value="P:DNA double-strand break processing"/>
    <property type="evidence" value="ECO:0007669"/>
    <property type="project" value="TreeGrafter"/>
</dbReference>
<accession>A0A821K2Q2</accession>
<dbReference type="Proteomes" id="UP000663848">
    <property type="component" value="Unassembled WGS sequence"/>
</dbReference>
<dbReference type="PANTHER" id="PTHR46060">
    <property type="entry name" value="MARINER MOS1 TRANSPOSASE-LIKE PROTEIN"/>
    <property type="match status" value="1"/>
</dbReference>
<dbReference type="GO" id="GO:0006303">
    <property type="term" value="P:double-strand break repair via nonhomologous end joining"/>
    <property type="evidence" value="ECO:0007669"/>
    <property type="project" value="TreeGrafter"/>
</dbReference>
<dbReference type="GO" id="GO:0015074">
    <property type="term" value="P:DNA integration"/>
    <property type="evidence" value="ECO:0007669"/>
    <property type="project" value="TreeGrafter"/>
</dbReference>
<gene>
    <name evidence="2" type="ORF">QYT958_LOCUS19429</name>
</gene>
<dbReference type="Pfam" id="PF01359">
    <property type="entry name" value="Transposase_1"/>
    <property type="match status" value="1"/>
</dbReference>
<dbReference type="InterPro" id="IPR041426">
    <property type="entry name" value="Mos1_HTH"/>
</dbReference>
<sequence length="330" mass="38352">MGADHELKMDLSRREIRVLLLHEFRMGRKATEAANNICSTMGEDILSIRTAQHWFNRFKNGDLELDDLPRPGKPLKVDVDLLKQLIEQDPRLTSRCLVEQLGCSHTAVEKHLNELDKKWRYGVWIPHELSPHQLQHRVDACMNLMTSHRNYQWLRNLITGDENSRQTGVATPKADLHPKKVMLSVWSGVNGIIHWELLPNGCTITAELYYQQLDRVAEKLKGKQDRIYYLHDNAKPHVAKSAYEKLLKLGWITIPYPPYSPDLAPADYHLFRSLYHHLREKNFDDENDVKMDIINFFGQKSQDFYESGILSLPERRRQVIDSSGAYISES</sequence>
<evidence type="ECO:0000259" key="1">
    <source>
        <dbReference type="Pfam" id="PF17906"/>
    </source>
</evidence>
<dbReference type="Gene3D" id="3.30.420.10">
    <property type="entry name" value="Ribonuclease H-like superfamily/Ribonuclease H"/>
    <property type="match status" value="1"/>
</dbReference>
<reference evidence="2" key="1">
    <citation type="submission" date="2021-02" db="EMBL/GenBank/DDBJ databases">
        <authorList>
            <person name="Nowell W R."/>
        </authorList>
    </citation>
    <scope>NUCLEOTIDE SEQUENCE</scope>
</reference>
<dbReference type="GO" id="GO:0000014">
    <property type="term" value="F:single-stranded DNA endodeoxyribonuclease activity"/>
    <property type="evidence" value="ECO:0007669"/>
    <property type="project" value="TreeGrafter"/>
</dbReference>
<name>A0A821K2Q2_9BILA</name>
<dbReference type="GO" id="GO:0003697">
    <property type="term" value="F:single-stranded DNA binding"/>
    <property type="evidence" value="ECO:0007669"/>
    <property type="project" value="TreeGrafter"/>
</dbReference>
<dbReference type="AlphaFoldDB" id="A0A821K2Q2"/>
<dbReference type="GO" id="GO:0044774">
    <property type="term" value="P:mitotic DNA integrity checkpoint signaling"/>
    <property type="evidence" value="ECO:0007669"/>
    <property type="project" value="TreeGrafter"/>
</dbReference>